<dbReference type="EMBL" id="BPLR01020151">
    <property type="protein sequence ID" value="GIX75238.1"/>
    <property type="molecule type" value="Genomic_DNA"/>
</dbReference>
<feature type="compositionally biased region" description="Polar residues" evidence="1">
    <location>
        <begin position="43"/>
        <end position="57"/>
    </location>
</feature>
<feature type="region of interest" description="Disordered" evidence="1">
    <location>
        <begin position="43"/>
        <end position="90"/>
    </location>
</feature>
<evidence type="ECO:0000313" key="3">
    <source>
        <dbReference type="Proteomes" id="UP001054945"/>
    </source>
</evidence>
<dbReference type="AlphaFoldDB" id="A0AAV4MS90"/>
<proteinExistence type="predicted"/>
<sequence>MGPSIGKIFRPTDLLHLSQHRNGRFRKPTFLFLEPKTLSWENTRTQTQEADQSQELLETQEPRHKKQTSLKNPLRHKNSDTRSRPVSRTP</sequence>
<gene>
    <name evidence="2" type="ORF">CEXT_322741</name>
</gene>
<organism evidence="2 3">
    <name type="scientific">Caerostris extrusa</name>
    <name type="common">Bark spider</name>
    <name type="synonym">Caerostris bankana</name>
    <dbReference type="NCBI Taxonomy" id="172846"/>
    <lineage>
        <taxon>Eukaryota</taxon>
        <taxon>Metazoa</taxon>
        <taxon>Ecdysozoa</taxon>
        <taxon>Arthropoda</taxon>
        <taxon>Chelicerata</taxon>
        <taxon>Arachnida</taxon>
        <taxon>Araneae</taxon>
        <taxon>Araneomorphae</taxon>
        <taxon>Entelegynae</taxon>
        <taxon>Araneoidea</taxon>
        <taxon>Araneidae</taxon>
        <taxon>Caerostris</taxon>
    </lineage>
</organism>
<evidence type="ECO:0000256" key="1">
    <source>
        <dbReference type="SAM" id="MobiDB-lite"/>
    </source>
</evidence>
<feature type="compositionally biased region" description="Basic residues" evidence="1">
    <location>
        <begin position="63"/>
        <end position="76"/>
    </location>
</feature>
<name>A0AAV4MS90_CAEEX</name>
<dbReference type="Proteomes" id="UP001054945">
    <property type="component" value="Unassembled WGS sequence"/>
</dbReference>
<reference evidence="2 3" key="1">
    <citation type="submission" date="2021-06" db="EMBL/GenBank/DDBJ databases">
        <title>Caerostris extrusa draft genome.</title>
        <authorList>
            <person name="Kono N."/>
            <person name="Arakawa K."/>
        </authorList>
    </citation>
    <scope>NUCLEOTIDE SEQUENCE [LARGE SCALE GENOMIC DNA]</scope>
</reference>
<accession>A0AAV4MS90</accession>
<comment type="caution">
    <text evidence="2">The sequence shown here is derived from an EMBL/GenBank/DDBJ whole genome shotgun (WGS) entry which is preliminary data.</text>
</comment>
<protein>
    <submittedName>
        <fullName evidence="2">Uncharacterized protein</fullName>
    </submittedName>
</protein>
<evidence type="ECO:0000313" key="2">
    <source>
        <dbReference type="EMBL" id="GIX75238.1"/>
    </source>
</evidence>
<keyword evidence="3" id="KW-1185">Reference proteome</keyword>